<evidence type="ECO:0000313" key="1">
    <source>
        <dbReference type="EMBL" id="KAK9095886.1"/>
    </source>
</evidence>
<reference evidence="1 2" key="1">
    <citation type="submission" date="2024-01" db="EMBL/GenBank/DDBJ databases">
        <title>Genome assemblies of Stephania.</title>
        <authorList>
            <person name="Yang L."/>
        </authorList>
    </citation>
    <scope>NUCLEOTIDE SEQUENCE [LARGE SCALE GENOMIC DNA]</scope>
    <source>
        <strain evidence="1">QJT</strain>
        <tissue evidence="1">Leaf</tissue>
    </source>
</reference>
<protein>
    <submittedName>
        <fullName evidence="1">Uncharacterized protein</fullName>
    </submittedName>
</protein>
<gene>
    <name evidence="1" type="ORF">Sjap_021383</name>
</gene>
<accession>A0AAP0ELW1</accession>
<dbReference type="AlphaFoldDB" id="A0AAP0ELW1"/>
<organism evidence="1 2">
    <name type="scientific">Stephania japonica</name>
    <dbReference type="NCBI Taxonomy" id="461633"/>
    <lineage>
        <taxon>Eukaryota</taxon>
        <taxon>Viridiplantae</taxon>
        <taxon>Streptophyta</taxon>
        <taxon>Embryophyta</taxon>
        <taxon>Tracheophyta</taxon>
        <taxon>Spermatophyta</taxon>
        <taxon>Magnoliopsida</taxon>
        <taxon>Ranunculales</taxon>
        <taxon>Menispermaceae</taxon>
        <taxon>Menispermoideae</taxon>
        <taxon>Cissampelideae</taxon>
        <taxon>Stephania</taxon>
    </lineage>
</organism>
<comment type="caution">
    <text evidence="1">The sequence shown here is derived from an EMBL/GenBank/DDBJ whole genome shotgun (WGS) entry which is preliminary data.</text>
</comment>
<dbReference type="EMBL" id="JBBNAE010000009">
    <property type="protein sequence ID" value="KAK9095886.1"/>
    <property type="molecule type" value="Genomic_DNA"/>
</dbReference>
<proteinExistence type="predicted"/>
<name>A0AAP0ELW1_9MAGN</name>
<keyword evidence="2" id="KW-1185">Reference proteome</keyword>
<sequence length="80" mass="9253">MCLGLSDLEARLDSIAANTDLIRETAHIEPKRERIEIRIRGQYRFGDQRVDGVDIGKNARKIEKKIRNEILEGILSQRLH</sequence>
<evidence type="ECO:0000313" key="2">
    <source>
        <dbReference type="Proteomes" id="UP001417504"/>
    </source>
</evidence>
<dbReference type="Proteomes" id="UP001417504">
    <property type="component" value="Unassembled WGS sequence"/>
</dbReference>